<keyword evidence="2" id="KW-0812">Transmembrane</keyword>
<dbReference type="Proteomes" id="UP000377595">
    <property type="component" value="Unassembled WGS sequence"/>
</dbReference>
<name>A0A5M3XGR0_9ACTN</name>
<protein>
    <submittedName>
        <fullName evidence="3">Uncharacterized protein</fullName>
    </submittedName>
</protein>
<feature type="transmembrane region" description="Helical" evidence="2">
    <location>
        <begin position="70"/>
        <end position="88"/>
    </location>
</feature>
<keyword evidence="2" id="KW-1133">Transmembrane helix</keyword>
<organism evidence="3 4">
    <name type="scientific">Acrocarpospora pleiomorpha</name>
    <dbReference type="NCBI Taxonomy" id="90975"/>
    <lineage>
        <taxon>Bacteria</taxon>
        <taxon>Bacillati</taxon>
        <taxon>Actinomycetota</taxon>
        <taxon>Actinomycetes</taxon>
        <taxon>Streptosporangiales</taxon>
        <taxon>Streptosporangiaceae</taxon>
        <taxon>Acrocarpospora</taxon>
    </lineage>
</organism>
<evidence type="ECO:0000313" key="3">
    <source>
        <dbReference type="EMBL" id="GES20464.1"/>
    </source>
</evidence>
<feature type="region of interest" description="Disordered" evidence="1">
    <location>
        <begin position="1"/>
        <end position="30"/>
    </location>
</feature>
<dbReference type="EMBL" id="BLAF01000016">
    <property type="protein sequence ID" value="GES20464.1"/>
    <property type="molecule type" value="Genomic_DNA"/>
</dbReference>
<proteinExistence type="predicted"/>
<accession>A0A5M3XGR0</accession>
<reference evidence="3 4" key="1">
    <citation type="submission" date="2019-10" db="EMBL/GenBank/DDBJ databases">
        <title>Whole genome shotgun sequence of Acrocarpospora pleiomorpha NBRC 16267.</title>
        <authorList>
            <person name="Ichikawa N."/>
            <person name="Kimura A."/>
            <person name="Kitahashi Y."/>
            <person name="Komaki H."/>
            <person name="Oguchi A."/>
        </authorList>
    </citation>
    <scope>NUCLEOTIDE SEQUENCE [LARGE SCALE GENOMIC DNA]</scope>
    <source>
        <strain evidence="3 4">NBRC 16267</strain>
    </source>
</reference>
<keyword evidence="4" id="KW-1185">Reference proteome</keyword>
<gene>
    <name evidence="3" type="ORF">Aple_033600</name>
</gene>
<feature type="transmembrane region" description="Helical" evidence="2">
    <location>
        <begin position="94"/>
        <end position="120"/>
    </location>
</feature>
<evidence type="ECO:0000256" key="2">
    <source>
        <dbReference type="SAM" id="Phobius"/>
    </source>
</evidence>
<keyword evidence="2" id="KW-0472">Membrane</keyword>
<feature type="transmembrane region" description="Helical" evidence="2">
    <location>
        <begin position="132"/>
        <end position="151"/>
    </location>
</feature>
<evidence type="ECO:0000256" key="1">
    <source>
        <dbReference type="SAM" id="MobiDB-lite"/>
    </source>
</evidence>
<comment type="caution">
    <text evidence="3">The sequence shown here is derived from an EMBL/GenBank/DDBJ whole genome shotgun (WGS) entry which is preliminary data.</text>
</comment>
<sequence>MHMETAGNEEGFTPHKGVNREMKKRRNPNKTQIRFQAIKAAIRSGVPENVTALSSLPALTRALVGPPGRVLIPLIALAGLIILNDWSMPGGGPFALAMLGSTLAFGTVVVWIPRFVVALLRSDGRPGLRRHWIRWASAPLMGAAVIGLVYFDLPFTTRFALSEANLERFAQTIASGPESAEHADQWVGLYPLTSIERIEGGARFLVSGTGFLNEYGFAWSPKGLPPDESHTGYTHLQGPWYIWESRW</sequence>
<evidence type="ECO:0000313" key="4">
    <source>
        <dbReference type="Proteomes" id="UP000377595"/>
    </source>
</evidence>
<dbReference type="AlphaFoldDB" id="A0A5M3XGR0"/>